<evidence type="ECO:0000259" key="1">
    <source>
        <dbReference type="PROSITE" id="PS00028"/>
    </source>
</evidence>
<accession>A0A9N9GA51</accession>
<dbReference type="Proteomes" id="UP000789759">
    <property type="component" value="Unassembled WGS sequence"/>
</dbReference>
<proteinExistence type="predicted"/>
<comment type="caution">
    <text evidence="2">The sequence shown here is derived from an EMBL/GenBank/DDBJ whole genome shotgun (WGS) entry which is preliminary data.</text>
</comment>
<dbReference type="InterPro" id="IPR013087">
    <property type="entry name" value="Znf_C2H2_type"/>
</dbReference>
<reference evidence="2" key="1">
    <citation type="submission" date="2021-06" db="EMBL/GenBank/DDBJ databases">
        <authorList>
            <person name="Kallberg Y."/>
            <person name="Tangrot J."/>
            <person name="Rosling A."/>
        </authorList>
    </citation>
    <scope>NUCLEOTIDE SEQUENCE</scope>
    <source>
        <strain evidence="2">FL966</strain>
    </source>
</reference>
<keyword evidence="3" id="KW-1185">Reference proteome</keyword>
<dbReference type="PROSITE" id="PS00028">
    <property type="entry name" value="ZINC_FINGER_C2H2_1"/>
    <property type="match status" value="1"/>
</dbReference>
<evidence type="ECO:0000313" key="2">
    <source>
        <dbReference type="EMBL" id="CAG8588056.1"/>
    </source>
</evidence>
<dbReference type="EMBL" id="CAJVQA010003961">
    <property type="protein sequence ID" value="CAG8588056.1"/>
    <property type="molecule type" value="Genomic_DNA"/>
</dbReference>
<organism evidence="2 3">
    <name type="scientific">Cetraspora pellucida</name>
    <dbReference type="NCBI Taxonomy" id="1433469"/>
    <lineage>
        <taxon>Eukaryota</taxon>
        <taxon>Fungi</taxon>
        <taxon>Fungi incertae sedis</taxon>
        <taxon>Mucoromycota</taxon>
        <taxon>Glomeromycotina</taxon>
        <taxon>Glomeromycetes</taxon>
        <taxon>Diversisporales</taxon>
        <taxon>Gigasporaceae</taxon>
        <taxon>Cetraspora</taxon>
    </lineage>
</organism>
<name>A0A9N9GA51_9GLOM</name>
<sequence length="148" mass="17380">MSTLSQKLAGIVLPTDKYSSHLNSQGEDPIFGQQVITKYTDQRASPFDDVTFSESNYNNTDKPTWRWLENYTKIYQYSIDIRKFIKRNNGHYLNSLHVLEFYNIDKLPGYDMHCYFLINYSNLCCSICDAYFPTGSMVIQHIRNQHPK</sequence>
<gene>
    <name evidence="2" type="ORF">CPELLU_LOCUS6400</name>
</gene>
<evidence type="ECO:0000313" key="3">
    <source>
        <dbReference type="Proteomes" id="UP000789759"/>
    </source>
</evidence>
<dbReference type="OrthoDB" id="6718538at2759"/>
<protein>
    <submittedName>
        <fullName evidence="2">17707_t:CDS:1</fullName>
    </submittedName>
</protein>
<dbReference type="AlphaFoldDB" id="A0A9N9GA51"/>
<feature type="domain" description="C2H2-type" evidence="1">
    <location>
        <begin position="124"/>
        <end position="146"/>
    </location>
</feature>